<dbReference type="RefSeq" id="XP_013753986.1">
    <property type="nucleotide sequence ID" value="XM_013898532.1"/>
</dbReference>
<keyword evidence="3" id="KW-1185">Reference proteome</keyword>
<proteinExistence type="predicted"/>
<dbReference type="AlphaFoldDB" id="A0A0L0DRW4"/>
<reference evidence="2 3" key="1">
    <citation type="submission" date="2010-05" db="EMBL/GenBank/DDBJ databases">
        <title>The Genome Sequence of Thecamonas trahens ATCC 50062.</title>
        <authorList>
            <consortium name="The Broad Institute Genome Sequencing Platform"/>
            <person name="Russ C."/>
            <person name="Cuomo C."/>
            <person name="Shea T."/>
            <person name="Young S.K."/>
            <person name="Zeng Q."/>
            <person name="Koehrsen M."/>
            <person name="Haas B."/>
            <person name="Borodovsky M."/>
            <person name="Guigo R."/>
            <person name="Alvarado L."/>
            <person name="Berlin A."/>
            <person name="Bochicchio J."/>
            <person name="Borenstein D."/>
            <person name="Chapman S."/>
            <person name="Chen Z."/>
            <person name="Freedman E."/>
            <person name="Gellesch M."/>
            <person name="Goldberg J."/>
            <person name="Griggs A."/>
            <person name="Gujja S."/>
            <person name="Heilman E."/>
            <person name="Heiman D."/>
            <person name="Hepburn T."/>
            <person name="Howarth C."/>
            <person name="Jen D."/>
            <person name="Larson L."/>
            <person name="Mehta T."/>
            <person name="Park D."/>
            <person name="Pearson M."/>
            <person name="Roberts A."/>
            <person name="Saif S."/>
            <person name="Shenoy N."/>
            <person name="Sisk P."/>
            <person name="Stolte C."/>
            <person name="Sykes S."/>
            <person name="Thomson T."/>
            <person name="Walk T."/>
            <person name="White J."/>
            <person name="Yandava C."/>
            <person name="Burger G."/>
            <person name="Gray M.W."/>
            <person name="Holland P.W.H."/>
            <person name="King N."/>
            <person name="Lang F.B.F."/>
            <person name="Roger A.J."/>
            <person name="Ruiz-Trillo I."/>
            <person name="Lander E."/>
            <person name="Nusbaum C."/>
        </authorList>
    </citation>
    <scope>NUCLEOTIDE SEQUENCE [LARGE SCALE GENOMIC DNA]</scope>
    <source>
        <strain evidence="2 3">ATCC 50062</strain>
    </source>
</reference>
<gene>
    <name evidence="2" type="ORF">AMSG_09952</name>
</gene>
<organism evidence="2 3">
    <name type="scientific">Thecamonas trahens ATCC 50062</name>
    <dbReference type="NCBI Taxonomy" id="461836"/>
    <lineage>
        <taxon>Eukaryota</taxon>
        <taxon>Apusozoa</taxon>
        <taxon>Apusomonadida</taxon>
        <taxon>Apusomonadidae</taxon>
        <taxon>Thecamonas</taxon>
    </lineage>
</organism>
<name>A0A0L0DRW4_THETB</name>
<dbReference type="GeneID" id="25568297"/>
<evidence type="ECO:0000313" key="2">
    <source>
        <dbReference type="EMBL" id="KNC54168.1"/>
    </source>
</evidence>
<dbReference type="EMBL" id="GL349486">
    <property type="protein sequence ID" value="KNC54168.1"/>
    <property type="molecule type" value="Genomic_DNA"/>
</dbReference>
<dbReference type="Proteomes" id="UP000054408">
    <property type="component" value="Unassembled WGS sequence"/>
</dbReference>
<dbReference type="eggNOG" id="ENOG502SDBH">
    <property type="taxonomic scope" value="Eukaryota"/>
</dbReference>
<accession>A0A0L0DRW4</accession>
<evidence type="ECO:0000256" key="1">
    <source>
        <dbReference type="SAM" id="MobiDB-lite"/>
    </source>
</evidence>
<evidence type="ECO:0000313" key="3">
    <source>
        <dbReference type="Proteomes" id="UP000054408"/>
    </source>
</evidence>
<protein>
    <submittedName>
        <fullName evidence="2">Uncharacterized protein</fullName>
    </submittedName>
</protein>
<sequence length="575" mass="61590">MAALPLPSALLLVTPERAPQTRGVFRPLDLTCLSESLAPSPPPGSPRCLAQRSRLPSPPRSPPRSVAASPPLPGSSTSSIDDSDLSLDAESDKENAPDTVARLVGADLLYCTNIAHELAQLEEATAGSGERVTMPTVACGCSRHDQWLEPVALSAAGAAAMARLAADNRCDSGSGRARPRRKRTWVESVWGGGWDGMLAMPSEWMAGAGEGSMGDEAGGVARMVRRSGGSGKRVRLGAGKVHPFSENDCLFLSLLHTEEVYRFVAREQLVDAYALAQVALYFEALGEARRRRHVRRMYGARTFFHLLWLAFAMTDDFADGQQAIVVGAVARHKWVPGSQLVRSGAQFVTAYARHRKRYLDAVAAFHNDFLAVFFELGCRGWLSVVAIKAKAAVFAGHGFYFSTKARRPRVRGRQLAGGPVCSGSRVLARRARDDDDPLESMCQLNSTLGFGGSRRLLVGFGESECSVTVRGCRPGECYVAAEASASYAPPDPQAAAGPASIFASVEGVKGAAMVWNSRGLHFKPSGSEFSFSYTTVSCAEYYGRRGYLHPQDCSAAVEALGLLVAGLPVACDELF</sequence>
<feature type="compositionally biased region" description="Low complexity" evidence="1">
    <location>
        <begin position="63"/>
        <end position="80"/>
    </location>
</feature>
<feature type="region of interest" description="Disordered" evidence="1">
    <location>
        <begin position="35"/>
        <end position="95"/>
    </location>
</feature>